<dbReference type="Proteomes" id="UP001597273">
    <property type="component" value="Unassembled WGS sequence"/>
</dbReference>
<evidence type="ECO:0000313" key="3">
    <source>
        <dbReference type="Proteomes" id="UP001597273"/>
    </source>
</evidence>
<feature type="transmembrane region" description="Helical" evidence="1">
    <location>
        <begin position="6"/>
        <end position="39"/>
    </location>
</feature>
<evidence type="ECO:0000313" key="2">
    <source>
        <dbReference type="EMBL" id="MFD1863709.1"/>
    </source>
</evidence>
<reference evidence="3" key="1">
    <citation type="journal article" date="2019" name="Int. J. Syst. Evol. Microbiol.">
        <title>The Global Catalogue of Microorganisms (GCM) 10K type strain sequencing project: providing services to taxonomists for standard genome sequencing and annotation.</title>
        <authorList>
            <consortium name="The Broad Institute Genomics Platform"/>
            <consortium name="The Broad Institute Genome Sequencing Center for Infectious Disease"/>
            <person name="Wu L."/>
            <person name="Ma J."/>
        </authorList>
    </citation>
    <scope>NUCLEOTIDE SEQUENCE [LARGE SCALE GENOMIC DNA]</scope>
    <source>
        <strain evidence="3">CGMCC 1.15475</strain>
    </source>
</reference>
<evidence type="ECO:0000256" key="1">
    <source>
        <dbReference type="SAM" id="Phobius"/>
    </source>
</evidence>
<keyword evidence="1" id="KW-0472">Membrane</keyword>
<protein>
    <recommendedName>
        <fullName evidence="4">DUF3953 domain-containing protein</fullName>
    </recommendedName>
</protein>
<accession>A0ABW4QJJ6</accession>
<name>A0ABW4QJJ6_9BACL</name>
<keyword evidence="3" id="KW-1185">Reference proteome</keyword>
<evidence type="ECO:0008006" key="4">
    <source>
        <dbReference type="Google" id="ProtNLM"/>
    </source>
</evidence>
<keyword evidence="1" id="KW-1133">Transmembrane helix</keyword>
<gene>
    <name evidence="2" type="ORF">ACFSDB_12330</name>
</gene>
<sequence>MNNKLLLGILIAFLSITSLTFLIMGNLDMAVLLMTLLFVLTNSFRYRQMKARGMDREAKWMLGMAVIFGILFFVVLAMVVI</sequence>
<dbReference type="EMBL" id="JBHUFW010000010">
    <property type="protein sequence ID" value="MFD1863709.1"/>
    <property type="molecule type" value="Genomic_DNA"/>
</dbReference>
<organism evidence="2 3">
    <name type="scientific">Planococcus chinensis</name>
    <dbReference type="NCBI Taxonomy" id="272917"/>
    <lineage>
        <taxon>Bacteria</taxon>
        <taxon>Bacillati</taxon>
        <taxon>Bacillota</taxon>
        <taxon>Bacilli</taxon>
        <taxon>Bacillales</taxon>
        <taxon>Caryophanaceae</taxon>
        <taxon>Planococcus</taxon>
    </lineage>
</organism>
<keyword evidence="1" id="KW-0812">Transmembrane</keyword>
<feature type="transmembrane region" description="Helical" evidence="1">
    <location>
        <begin position="60"/>
        <end position="80"/>
    </location>
</feature>
<dbReference type="RefSeq" id="WP_204893427.1">
    <property type="nucleotide sequence ID" value="NZ_JBHUFW010000010.1"/>
</dbReference>
<comment type="caution">
    <text evidence="2">The sequence shown here is derived from an EMBL/GenBank/DDBJ whole genome shotgun (WGS) entry which is preliminary data.</text>
</comment>
<proteinExistence type="predicted"/>